<name>A0A413H2C8_9BACE</name>
<evidence type="ECO:0000313" key="2">
    <source>
        <dbReference type="EMBL" id="RGX77632.1"/>
    </source>
</evidence>
<protein>
    <submittedName>
        <fullName evidence="2">Uncharacterized protein</fullName>
    </submittedName>
</protein>
<dbReference type="RefSeq" id="WP_117987872.1">
    <property type="nucleotide sequence ID" value="NZ_CABMFG010000024.1"/>
</dbReference>
<dbReference type="OrthoDB" id="1042614at2"/>
<reference evidence="2 3" key="1">
    <citation type="submission" date="2018-08" db="EMBL/GenBank/DDBJ databases">
        <title>A genome reference for cultivated species of the human gut microbiota.</title>
        <authorList>
            <person name="Zou Y."/>
            <person name="Xue W."/>
            <person name="Luo G."/>
        </authorList>
    </citation>
    <scope>NUCLEOTIDE SEQUENCE [LARGE SCALE GENOMIC DNA]</scope>
    <source>
        <strain evidence="2 3">OF03-9BH</strain>
    </source>
</reference>
<organism evidence="2 3">
    <name type="scientific">Bacteroides stercorirosoris</name>
    <dbReference type="NCBI Taxonomy" id="871324"/>
    <lineage>
        <taxon>Bacteria</taxon>
        <taxon>Pseudomonadati</taxon>
        <taxon>Bacteroidota</taxon>
        <taxon>Bacteroidia</taxon>
        <taxon>Bacteroidales</taxon>
        <taxon>Bacteroidaceae</taxon>
        <taxon>Bacteroides</taxon>
    </lineage>
</organism>
<dbReference type="Proteomes" id="UP000286075">
    <property type="component" value="Unassembled WGS sequence"/>
</dbReference>
<feature type="chain" id="PRO_5019339323" evidence="1">
    <location>
        <begin position="20"/>
        <end position="307"/>
    </location>
</feature>
<dbReference type="PROSITE" id="PS51257">
    <property type="entry name" value="PROKAR_LIPOPROTEIN"/>
    <property type="match status" value="1"/>
</dbReference>
<keyword evidence="1" id="KW-0732">Signal</keyword>
<accession>A0A413H2C8</accession>
<evidence type="ECO:0000313" key="3">
    <source>
        <dbReference type="Proteomes" id="UP000286075"/>
    </source>
</evidence>
<proteinExistence type="predicted"/>
<dbReference type="AlphaFoldDB" id="A0A413H2C8"/>
<gene>
    <name evidence="2" type="ORF">DXA68_14435</name>
</gene>
<sequence length="307" mass="34362">MKAIKIFMTLLTGAIIATACDPIEDEDLRDKYFTNPGTPITKAELQAAISVTQPIPNTDGAIEGDQYVHIKNSRPDIGGVWHIKPQGKAELTVVTDNDTIVLTENLDYQIYYVGISANQIIITDPVSITVTNVFDEWSNFLTGAKDKADKSAQKTWKFRESYKNIVAGFGAHGAWRYYNPIETCSALYWWGQVSPAQVGDQKMVFDFNGNKMTTYDTSGNKAAEGFFSFNHDTVEEGVLGEFTTTIPTIGASFDYNGQKTDSQNPNKFWLLTLNPEYLTIYHPGKYTGGVDWENEGWYAFFESENLK</sequence>
<evidence type="ECO:0000256" key="1">
    <source>
        <dbReference type="SAM" id="SignalP"/>
    </source>
</evidence>
<comment type="caution">
    <text evidence="2">The sequence shown here is derived from an EMBL/GenBank/DDBJ whole genome shotgun (WGS) entry which is preliminary data.</text>
</comment>
<dbReference type="EMBL" id="QSCF01000024">
    <property type="protein sequence ID" value="RGX77632.1"/>
    <property type="molecule type" value="Genomic_DNA"/>
</dbReference>
<feature type="signal peptide" evidence="1">
    <location>
        <begin position="1"/>
        <end position="19"/>
    </location>
</feature>